<dbReference type="InterPro" id="IPR000462">
    <property type="entry name" value="CDP-OH_P_trans"/>
</dbReference>
<dbReference type="Proteomes" id="UP000885779">
    <property type="component" value="Unassembled WGS sequence"/>
</dbReference>
<feature type="transmembrane region" description="Helical" evidence="3">
    <location>
        <begin position="191"/>
        <end position="209"/>
    </location>
</feature>
<dbReference type="Gene3D" id="1.20.120.1760">
    <property type="match status" value="1"/>
</dbReference>
<dbReference type="Pfam" id="PF01066">
    <property type="entry name" value="CDP-OH_P_transf"/>
    <property type="match status" value="1"/>
</dbReference>
<reference evidence="4" key="1">
    <citation type="journal article" date="2020" name="mSystems">
        <title>Genome- and Community-Level Interaction Insights into Carbon Utilization and Element Cycling Functions of Hydrothermarchaeota in Hydrothermal Sediment.</title>
        <authorList>
            <person name="Zhou Z."/>
            <person name="Liu Y."/>
            <person name="Xu W."/>
            <person name="Pan J."/>
            <person name="Luo Z.H."/>
            <person name="Li M."/>
        </authorList>
    </citation>
    <scope>NUCLEOTIDE SEQUENCE [LARGE SCALE GENOMIC DNA]</scope>
    <source>
        <strain evidence="4">HyVt-577</strain>
    </source>
</reference>
<dbReference type="InterPro" id="IPR048254">
    <property type="entry name" value="CDP_ALCOHOL_P_TRANSF_CS"/>
</dbReference>
<dbReference type="AlphaFoldDB" id="A0A7V4WUW5"/>
<feature type="transmembrane region" description="Helical" evidence="3">
    <location>
        <begin position="120"/>
        <end position="140"/>
    </location>
</feature>
<accession>A0A7V4WUW5</accession>
<feature type="transmembrane region" description="Helical" evidence="3">
    <location>
        <begin position="59"/>
        <end position="76"/>
    </location>
</feature>
<keyword evidence="3" id="KW-1133">Transmembrane helix</keyword>
<feature type="transmembrane region" description="Helical" evidence="3">
    <location>
        <begin position="160"/>
        <end position="179"/>
    </location>
</feature>
<name>A0A7V4WUW5_CALAY</name>
<comment type="similarity">
    <text evidence="2">Belongs to the CDP-alcohol phosphatidyltransferase class-I family.</text>
</comment>
<dbReference type="GO" id="GO:0016780">
    <property type="term" value="F:phosphotransferase activity, for other substituted phosphate groups"/>
    <property type="evidence" value="ECO:0007669"/>
    <property type="project" value="InterPro"/>
</dbReference>
<protein>
    <submittedName>
        <fullName evidence="4">CDP-alcohol phosphatidyltransferase family protein</fullName>
    </submittedName>
</protein>
<sequence length="225" mass="25085">MKMSKSLLPSWLQKGFIKILEPLVSLFKRYDINPNFFTVLGLVITTAGTVAVIWDAQLIRLTGLLILLGGLCDIFDGQLARMAGKVTRFGALFDSSIDRYSEVVMFFGIGAFYVGRGDYLLSVVTFSALGGSMMVSYIRARAEALGFEAKVGLMQRPERIVFMGSGALLSLPLFHLSIFHLEQFPITTLEAAVWLIAIFANYTAIQRLIHAYKQDNKSHYVEVKK</sequence>
<keyword evidence="3" id="KW-0812">Transmembrane</keyword>
<feature type="transmembrane region" description="Helical" evidence="3">
    <location>
        <begin position="36"/>
        <end position="53"/>
    </location>
</feature>
<gene>
    <name evidence="4" type="ORF">ENK44_04085</name>
</gene>
<comment type="caution">
    <text evidence="4">The sequence shown here is derived from an EMBL/GenBank/DDBJ whole genome shotgun (WGS) entry which is preliminary data.</text>
</comment>
<dbReference type="PROSITE" id="PS00379">
    <property type="entry name" value="CDP_ALCOHOL_P_TRANSF"/>
    <property type="match status" value="1"/>
</dbReference>
<dbReference type="GO" id="GO:0016020">
    <property type="term" value="C:membrane"/>
    <property type="evidence" value="ECO:0007669"/>
    <property type="project" value="InterPro"/>
</dbReference>
<evidence type="ECO:0000313" key="4">
    <source>
        <dbReference type="EMBL" id="HGY54857.1"/>
    </source>
</evidence>
<proteinExistence type="inferred from homology"/>
<dbReference type="GO" id="GO:0008654">
    <property type="term" value="P:phospholipid biosynthetic process"/>
    <property type="evidence" value="ECO:0007669"/>
    <property type="project" value="InterPro"/>
</dbReference>
<evidence type="ECO:0000256" key="2">
    <source>
        <dbReference type="RuleBase" id="RU003750"/>
    </source>
</evidence>
<evidence type="ECO:0000256" key="3">
    <source>
        <dbReference type="SAM" id="Phobius"/>
    </source>
</evidence>
<organism evidence="4">
    <name type="scientific">Caldithrix abyssi</name>
    <dbReference type="NCBI Taxonomy" id="187145"/>
    <lineage>
        <taxon>Bacteria</taxon>
        <taxon>Pseudomonadati</taxon>
        <taxon>Calditrichota</taxon>
        <taxon>Calditrichia</taxon>
        <taxon>Calditrichales</taxon>
        <taxon>Calditrichaceae</taxon>
        <taxon>Caldithrix</taxon>
    </lineage>
</organism>
<keyword evidence="1 2" id="KW-0808">Transferase</keyword>
<dbReference type="EMBL" id="DRQG01000034">
    <property type="protein sequence ID" value="HGY54857.1"/>
    <property type="molecule type" value="Genomic_DNA"/>
</dbReference>
<dbReference type="InterPro" id="IPR043130">
    <property type="entry name" value="CDP-OH_PTrfase_TM_dom"/>
</dbReference>
<keyword evidence="3" id="KW-0472">Membrane</keyword>
<evidence type="ECO:0000256" key="1">
    <source>
        <dbReference type="ARBA" id="ARBA00022679"/>
    </source>
</evidence>